<keyword evidence="11" id="KW-1185">Reference proteome</keyword>
<organism evidence="10 11">
    <name type="scientific">Aquilegia coerulea</name>
    <name type="common">Rocky mountain columbine</name>
    <dbReference type="NCBI Taxonomy" id="218851"/>
    <lineage>
        <taxon>Eukaryota</taxon>
        <taxon>Viridiplantae</taxon>
        <taxon>Streptophyta</taxon>
        <taxon>Embryophyta</taxon>
        <taxon>Tracheophyta</taxon>
        <taxon>Spermatophyta</taxon>
        <taxon>Magnoliopsida</taxon>
        <taxon>Ranunculales</taxon>
        <taxon>Ranunculaceae</taxon>
        <taxon>Thalictroideae</taxon>
        <taxon>Aquilegia</taxon>
    </lineage>
</organism>
<evidence type="ECO:0000256" key="8">
    <source>
        <dbReference type="SAM" id="MobiDB-lite"/>
    </source>
</evidence>
<accession>A0A2G5D3C6</accession>
<keyword evidence="7" id="KW-0539">Nucleus</keyword>
<evidence type="ECO:0000256" key="7">
    <source>
        <dbReference type="ARBA" id="ARBA00023242"/>
    </source>
</evidence>
<dbReference type="AlphaFoldDB" id="A0A2G5D3C6"/>
<evidence type="ECO:0000256" key="2">
    <source>
        <dbReference type="ARBA" id="ARBA00022603"/>
    </source>
</evidence>
<dbReference type="GO" id="GO:0005634">
    <property type="term" value="C:nucleus"/>
    <property type="evidence" value="ECO:0007669"/>
    <property type="project" value="UniProtKB-SubCell"/>
</dbReference>
<dbReference type="PROSITE" id="PS51680">
    <property type="entry name" value="SAM_MT_DRM"/>
    <property type="match status" value="1"/>
</dbReference>
<keyword evidence="4" id="KW-0949">S-adenosyl-L-methionine</keyword>
<keyword evidence="6" id="KW-0238">DNA-binding</keyword>
<dbReference type="InterPro" id="IPR030380">
    <property type="entry name" value="SAM_MeTfrase_DRM"/>
</dbReference>
<dbReference type="OrthoDB" id="641149at2759"/>
<comment type="subcellular location">
    <subcellularLocation>
        <location evidence="1">Nucleus</location>
    </subcellularLocation>
</comment>
<dbReference type="PANTHER" id="PTHR23068">
    <property type="entry name" value="DNA CYTOSINE-5- -METHYLTRANSFERASE 3-RELATED"/>
    <property type="match status" value="1"/>
</dbReference>
<name>A0A2G5D3C6_AQUCA</name>
<keyword evidence="3" id="KW-0808">Transferase</keyword>
<dbReference type="Gene3D" id="3.40.50.150">
    <property type="entry name" value="Vaccinia Virus protein VP39"/>
    <property type="match status" value="1"/>
</dbReference>
<dbReference type="GO" id="GO:0032259">
    <property type="term" value="P:methylation"/>
    <property type="evidence" value="ECO:0007669"/>
    <property type="project" value="UniProtKB-KW"/>
</dbReference>
<keyword evidence="5" id="KW-0677">Repeat</keyword>
<gene>
    <name evidence="10" type="ORF">AQUCO_02900089v1</name>
</gene>
<dbReference type="GO" id="GO:0008168">
    <property type="term" value="F:methyltransferase activity"/>
    <property type="evidence" value="ECO:0007669"/>
    <property type="project" value="UniProtKB-KW"/>
</dbReference>
<dbReference type="GO" id="GO:0003677">
    <property type="term" value="F:DNA binding"/>
    <property type="evidence" value="ECO:0007669"/>
    <property type="project" value="UniProtKB-KW"/>
</dbReference>
<feature type="region of interest" description="Disordered" evidence="8">
    <location>
        <begin position="358"/>
        <end position="411"/>
    </location>
</feature>
<dbReference type="PANTHER" id="PTHR23068:SF11">
    <property type="entry name" value="INACTIVE DNA (CYTOSINE-5)-METHYLTRANSFERASE DRM3-RELATED"/>
    <property type="match status" value="1"/>
</dbReference>
<evidence type="ECO:0000256" key="3">
    <source>
        <dbReference type="ARBA" id="ARBA00022679"/>
    </source>
</evidence>
<proteinExistence type="predicted"/>
<feature type="domain" description="SAM-dependent MTase DRM-type" evidence="9">
    <location>
        <begin position="470"/>
        <end position="800"/>
    </location>
</feature>
<evidence type="ECO:0000259" key="9">
    <source>
        <dbReference type="PROSITE" id="PS51680"/>
    </source>
</evidence>
<keyword evidence="2" id="KW-0489">Methyltransferase</keyword>
<evidence type="ECO:0000313" key="10">
    <source>
        <dbReference type="EMBL" id="PIA37993.1"/>
    </source>
</evidence>
<dbReference type="InterPro" id="IPR050390">
    <property type="entry name" value="C5-Methyltransferase"/>
</dbReference>
<dbReference type="Proteomes" id="UP000230069">
    <property type="component" value="Unassembled WGS sequence"/>
</dbReference>
<protein>
    <recommendedName>
        <fullName evidence="9">SAM-dependent MTase DRM-type domain-containing protein</fullName>
    </recommendedName>
</protein>
<evidence type="ECO:0000256" key="4">
    <source>
        <dbReference type="ARBA" id="ARBA00022691"/>
    </source>
</evidence>
<dbReference type="InterPro" id="IPR029063">
    <property type="entry name" value="SAM-dependent_MTases_sf"/>
</dbReference>
<evidence type="ECO:0000313" key="11">
    <source>
        <dbReference type="Proteomes" id="UP000230069"/>
    </source>
</evidence>
<reference evidence="10 11" key="1">
    <citation type="submission" date="2017-09" db="EMBL/GenBank/DDBJ databases">
        <title>WGS assembly of Aquilegia coerulea Goldsmith.</title>
        <authorList>
            <person name="Hodges S."/>
            <person name="Kramer E."/>
            <person name="Nordborg M."/>
            <person name="Tomkins J."/>
            <person name="Borevitz J."/>
            <person name="Derieg N."/>
            <person name="Yan J."/>
            <person name="Mihaltcheva S."/>
            <person name="Hayes R.D."/>
            <person name="Rokhsar D."/>
        </authorList>
    </citation>
    <scope>NUCLEOTIDE SEQUENCE [LARGE SCALE GENOMIC DNA]</scope>
    <source>
        <strain evidence="11">cv. Goldsmith</strain>
    </source>
</reference>
<feature type="compositionally biased region" description="Basic and acidic residues" evidence="8">
    <location>
        <begin position="358"/>
        <end position="374"/>
    </location>
</feature>
<feature type="non-terminal residue" evidence="10">
    <location>
        <position position="1"/>
    </location>
</feature>
<sequence length="800" mass="89681">EFEHCYLVLSAPEERVSSFSHFSSSSSSSLLLLELGRRNKQTNKQAVCFEVQRKNIQTDQIPPLKSGEKMGDYADIKTSPKQEDEVESAPQMKVLSLEFSSGASCSKPIGEFLASSSQSSLKKYFIEMGFLSNHVDRVFEDHGEENFELLLEALIAYSADNKSSPESSDSLDEIFGCRDQIGSNAVGPELKDVKKSTPESSDSLDEIFGACKDEGNSAASCVNSEFEDLDAGSKVNEDKRASLLMMKFSAQEVDFALDKLGEDAPVNDLVEFIVAAQLAQSSGVDIHNQTHADDGKIEENTTKAMFWTMDVTLGLLEMGFSEDEISSAIEKFGAEIPIEELADSIFAHRMADTCFEKDEQPPTLHRMNESHGESFRNSLKSPNEETETSSSKAFLHAEDSHTSGIPKGKKPKLEYDGYSDAFLGNYSPETKSFEPKSTGVSMSFPPKELHKMSNGSVDGVKIPQQLETNFSRSTRQIDASRPYIFYGNVLDVSHETWKKISQFLYAIAPEFVNTQFFSALSRKEGYIHNLPKDNRSHIFPRSPATIEDAMPHIKEWWPSWDTRKQLSCINHESQGISQMCERLGKMLKDSQGVLSVEQQTEILHGCKRLNLMWVGQYKLNPIEPEQVERILGYPVRHTHSIGYDRVERLKLLKHSFQIDTLGYHLSTLKSLFPNGLTILSLYSGIGGAEIAIHRLGLRLKGVVSVELSEANRRILRRWWENTEQRGELVQIEDIGKLTSTKLKSLIDDLGGFDLIICQNPYTPWSSKAALDSENPAGFEYTAFFEFVRVLQIVRSTMGCR</sequence>
<evidence type="ECO:0000256" key="1">
    <source>
        <dbReference type="ARBA" id="ARBA00004123"/>
    </source>
</evidence>
<dbReference type="SUPFAM" id="SSF53335">
    <property type="entry name" value="S-adenosyl-L-methionine-dependent methyltransferases"/>
    <property type="match status" value="2"/>
</dbReference>
<dbReference type="EMBL" id="KZ305046">
    <property type="protein sequence ID" value="PIA37993.1"/>
    <property type="molecule type" value="Genomic_DNA"/>
</dbReference>
<evidence type="ECO:0000256" key="5">
    <source>
        <dbReference type="ARBA" id="ARBA00022737"/>
    </source>
</evidence>
<evidence type="ECO:0000256" key="6">
    <source>
        <dbReference type="ARBA" id="ARBA00023125"/>
    </source>
</evidence>